<proteinExistence type="predicted"/>
<name>A0A385SQC7_9BACT</name>
<dbReference type="KEGG" id="chk:D4L85_18770"/>
<dbReference type="PANTHER" id="PTHR36436:SF6">
    <property type="entry name" value="SLL5081 PROTEIN"/>
    <property type="match status" value="1"/>
</dbReference>
<reference evidence="2" key="1">
    <citation type="submission" date="2018-09" db="EMBL/GenBank/DDBJ databases">
        <title>Chryseolinea sp. KIS68-18 isolated from soil.</title>
        <authorList>
            <person name="Weon H.-Y."/>
            <person name="Kwon S.-W."/>
            <person name="Lee S.A."/>
        </authorList>
    </citation>
    <scope>NUCLEOTIDE SEQUENCE [LARGE SCALE GENOMIC DNA]</scope>
    <source>
        <strain evidence="2">KIS68-18</strain>
    </source>
</reference>
<accession>A0A385SQC7</accession>
<dbReference type="InterPro" id="IPR035948">
    <property type="entry name" value="YwqG-like_sf"/>
</dbReference>
<dbReference type="OrthoDB" id="253985at2"/>
<dbReference type="SUPFAM" id="SSF103032">
    <property type="entry name" value="Hypothetical protein YwqG"/>
    <property type="match status" value="1"/>
</dbReference>
<dbReference type="RefSeq" id="WP_119755744.1">
    <property type="nucleotide sequence ID" value="NZ_CP032382.1"/>
</dbReference>
<dbReference type="EMBL" id="CP032382">
    <property type="protein sequence ID" value="AYB32491.1"/>
    <property type="molecule type" value="Genomic_DNA"/>
</dbReference>
<dbReference type="InterPro" id="IPR015315">
    <property type="entry name" value="DUF1963"/>
</dbReference>
<keyword evidence="2" id="KW-1185">Reference proteome</keyword>
<dbReference type="Proteomes" id="UP000266183">
    <property type="component" value="Chromosome"/>
</dbReference>
<dbReference type="Pfam" id="PF09234">
    <property type="entry name" value="DUF1963"/>
    <property type="match status" value="1"/>
</dbReference>
<protein>
    <submittedName>
        <fullName evidence="1">DUF1963 domain-containing protein</fullName>
    </submittedName>
</protein>
<dbReference type="AlphaFoldDB" id="A0A385SQC7"/>
<evidence type="ECO:0000313" key="1">
    <source>
        <dbReference type="EMBL" id="AYB32491.1"/>
    </source>
</evidence>
<dbReference type="PANTHER" id="PTHR36436">
    <property type="entry name" value="SLL5081 PROTEIN"/>
    <property type="match status" value="1"/>
</dbReference>
<sequence>MKKNFEIEFAEEKTQKGKTKFGGQPDWLTKNEWPLSLETGEPMRFICQIDLAEIGYDNHVAKIAYLFMTDGEEFVDGTWEPDGGENAIILQPGHNTVKTREVHDGPTLYVMVEQPDRETLAPQPFEGSVNLIPSVDKETDGDLEIVNKFRGEPVFLQGDEYPSDDETWELLIQLDSTNVPFYVNFGDAGVGYGFISRDGRKAKFLWQCT</sequence>
<organism evidence="1 2">
    <name type="scientific">Chryseolinea soli</name>
    <dbReference type="NCBI Taxonomy" id="2321403"/>
    <lineage>
        <taxon>Bacteria</taxon>
        <taxon>Pseudomonadati</taxon>
        <taxon>Bacteroidota</taxon>
        <taxon>Cytophagia</taxon>
        <taxon>Cytophagales</taxon>
        <taxon>Fulvivirgaceae</taxon>
        <taxon>Chryseolinea</taxon>
    </lineage>
</organism>
<dbReference type="Gene3D" id="2.30.320.10">
    <property type="entry name" value="YwqG-like"/>
    <property type="match status" value="1"/>
</dbReference>
<gene>
    <name evidence="1" type="ORF">D4L85_18770</name>
</gene>
<evidence type="ECO:0000313" key="2">
    <source>
        <dbReference type="Proteomes" id="UP000266183"/>
    </source>
</evidence>